<gene>
    <name evidence="3" type="ORF">BaRGS_00026275</name>
</gene>
<feature type="transmembrane region" description="Helical" evidence="2">
    <location>
        <begin position="43"/>
        <end position="61"/>
    </location>
</feature>
<dbReference type="AlphaFoldDB" id="A0ABD0K6F9"/>
<sequence>MKLSPFKGETRQKMKTGELEPKQQNRVRMTRKKCETLDFSTDLGSAGFLFSVAFYSCYLALITDTRSDAYQPGVHAGNMSNKNNLKTIH</sequence>
<protein>
    <submittedName>
        <fullName evidence="3">Uncharacterized protein</fullName>
    </submittedName>
</protein>
<evidence type="ECO:0000313" key="4">
    <source>
        <dbReference type="Proteomes" id="UP001519460"/>
    </source>
</evidence>
<name>A0ABD0K6F9_9CAEN</name>
<keyword evidence="2" id="KW-1133">Transmembrane helix</keyword>
<dbReference type="EMBL" id="JACVVK020000244">
    <property type="protein sequence ID" value="KAK7482458.1"/>
    <property type="molecule type" value="Genomic_DNA"/>
</dbReference>
<organism evidence="3 4">
    <name type="scientific">Batillaria attramentaria</name>
    <dbReference type="NCBI Taxonomy" id="370345"/>
    <lineage>
        <taxon>Eukaryota</taxon>
        <taxon>Metazoa</taxon>
        <taxon>Spiralia</taxon>
        <taxon>Lophotrochozoa</taxon>
        <taxon>Mollusca</taxon>
        <taxon>Gastropoda</taxon>
        <taxon>Caenogastropoda</taxon>
        <taxon>Sorbeoconcha</taxon>
        <taxon>Cerithioidea</taxon>
        <taxon>Batillariidae</taxon>
        <taxon>Batillaria</taxon>
    </lineage>
</organism>
<comment type="caution">
    <text evidence="3">The sequence shown here is derived from an EMBL/GenBank/DDBJ whole genome shotgun (WGS) entry which is preliminary data.</text>
</comment>
<keyword evidence="2" id="KW-0812">Transmembrane</keyword>
<evidence type="ECO:0000313" key="3">
    <source>
        <dbReference type="EMBL" id="KAK7482458.1"/>
    </source>
</evidence>
<feature type="region of interest" description="Disordered" evidence="1">
    <location>
        <begin position="1"/>
        <end position="28"/>
    </location>
</feature>
<evidence type="ECO:0000256" key="2">
    <source>
        <dbReference type="SAM" id="Phobius"/>
    </source>
</evidence>
<evidence type="ECO:0000256" key="1">
    <source>
        <dbReference type="SAM" id="MobiDB-lite"/>
    </source>
</evidence>
<proteinExistence type="predicted"/>
<feature type="compositionally biased region" description="Basic and acidic residues" evidence="1">
    <location>
        <begin position="8"/>
        <end position="23"/>
    </location>
</feature>
<dbReference type="Proteomes" id="UP001519460">
    <property type="component" value="Unassembled WGS sequence"/>
</dbReference>
<keyword evidence="2" id="KW-0472">Membrane</keyword>
<reference evidence="3 4" key="1">
    <citation type="journal article" date="2023" name="Sci. Data">
        <title>Genome assembly of the Korean intertidal mud-creeper Batillaria attramentaria.</title>
        <authorList>
            <person name="Patra A.K."/>
            <person name="Ho P.T."/>
            <person name="Jun S."/>
            <person name="Lee S.J."/>
            <person name="Kim Y."/>
            <person name="Won Y.J."/>
        </authorList>
    </citation>
    <scope>NUCLEOTIDE SEQUENCE [LARGE SCALE GENOMIC DNA]</scope>
    <source>
        <strain evidence="3">Wonlab-2016</strain>
    </source>
</reference>
<accession>A0ABD0K6F9</accession>
<keyword evidence="4" id="KW-1185">Reference proteome</keyword>